<feature type="region of interest" description="Disordered" evidence="3">
    <location>
        <begin position="488"/>
        <end position="623"/>
    </location>
</feature>
<feature type="non-terminal residue" evidence="5">
    <location>
        <position position="623"/>
    </location>
</feature>
<dbReference type="PANTHER" id="PTHR23119">
    <property type="entry name" value="DISCS LARGE"/>
    <property type="match status" value="1"/>
</dbReference>
<dbReference type="InterPro" id="IPR001611">
    <property type="entry name" value="Leu-rich_rpt"/>
</dbReference>
<evidence type="ECO:0000259" key="4">
    <source>
        <dbReference type="Pfam" id="PF23598"/>
    </source>
</evidence>
<comment type="caution">
    <text evidence="5">The sequence shown here is derived from an EMBL/GenBank/DDBJ whole genome shotgun (WGS) entry which is preliminary data.</text>
</comment>
<dbReference type="AlphaFoldDB" id="A0AA36D2Y8"/>
<dbReference type="GO" id="GO:0019901">
    <property type="term" value="F:protein kinase binding"/>
    <property type="evidence" value="ECO:0007669"/>
    <property type="project" value="TreeGrafter"/>
</dbReference>
<dbReference type="InterPro" id="IPR032675">
    <property type="entry name" value="LRR_dom_sf"/>
</dbReference>
<dbReference type="Pfam" id="PF23598">
    <property type="entry name" value="LRR_14"/>
    <property type="match status" value="1"/>
</dbReference>
<dbReference type="GO" id="GO:0045197">
    <property type="term" value="P:establishment or maintenance of epithelial cell apical/basal polarity"/>
    <property type="evidence" value="ECO:0007669"/>
    <property type="project" value="TreeGrafter"/>
</dbReference>
<keyword evidence="1" id="KW-0433">Leucine-rich repeat</keyword>
<proteinExistence type="predicted"/>
<evidence type="ECO:0000256" key="3">
    <source>
        <dbReference type="SAM" id="MobiDB-lite"/>
    </source>
</evidence>
<dbReference type="SUPFAM" id="SSF52058">
    <property type="entry name" value="L domain-like"/>
    <property type="match status" value="2"/>
</dbReference>
<evidence type="ECO:0000313" key="6">
    <source>
        <dbReference type="Proteomes" id="UP001177023"/>
    </source>
</evidence>
<dbReference type="Gene3D" id="3.80.10.10">
    <property type="entry name" value="Ribonuclease Inhibitor"/>
    <property type="match status" value="3"/>
</dbReference>
<dbReference type="FunFam" id="3.80.10.10:FF:000779">
    <property type="entry name" value="Probable inactive serine/threonine-protein kinase DDB_G0278909"/>
    <property type="match status" value="1"/>
</dbReference>
<feature type="compositionally biased region" description="Polar residues" evidence="3">
    <location>
        <begin position="509"/>
        <end position="529"/>
    </location>
</feature>
<dbReference type="Pfam" id="PF13855">
    <property type="entry name" value="LRR_8"/>
    <property type="match status" value="2"/>
</dbReference>
<sequence>MSSFFCMPFSCNRQIDSFDRRQCNLQTVPHDVERYARWLEELLLDCNHIKELPKCIFRCTRLRRLSLRDNDIYRLPPEISHLVSLVELNLGRNDISDIPEELKNCKLLQIVDLSSNPITRLPATITQLPTLTKLMLNDVSLTVLPADIGQLAELRELEVRDNLIRTLPPSLCQLTKLQVLDLGQNELDLLPPNIGNMLALRELYVDNNDLELLPEEITKCRQLDSLDACENRLRQLPDDIGHLEHLTELNVSNNCISDIPHSIGRLKRLVTLKAEKNAINQLTQAIGSCVSLEEIQLTSNNISEIPSSIGNLTRLKFLHMDQNHLTTIPPTIGGCAALTTLTLRENQISELPMDIGKCERMSVLDLCSNRLSYLPFTINVLFKLQALWLSENQSQAMLKLQQERDPRTGVKVLTCYLLPQHGGQAPESERPAAKQAFVGGPKVHFPDMNNTVEEEKNMPLGNFERHGTPHPKPHAAKMKKNTIDGHIIHHDDEQGHPSNIALQPKRSTDNSFVTSPTQSNGAPGTSSTVLPPRSALRLPPVPVQQYVPENHTTTPGDHDSGTATGSAHSSQQQLNNYERSVAFATGTEEEHRQARLKRVNTPHYGKQKAGQRPTNPTEVPSRK</sequence>
<evidence type="ECO:0000313" key="5">
    <source>
        <dbReference type="EMBL" id="CAJ0579115.1"/>
    </source>
</evidence>
<evidence type="ECO:0000256" key="1">
    <source>
        <dbReference type="ARBA" id="ARBA00022614"/>
    </source>
</evidence>
<dbReference type="GO" id="GO:0098887">
    <property type="term" value="P:neurotransmitter receptor transport, endosome to postsynaptic membrane"/>
    <property type="evidence" value="ECO:0007669"/>
    <property type="project" value="TreeGrafter"/>
</dbReference>
<dbReference type="GO" id="GO:0098609">
    <property type="term" value="P:cell-cell adhesion"/>
    <property type="evidence" value="ECO:0007669"/>
    <property type="project" value="TreeGrafter"/>
</dbReference>
<dbReference type="GO" id="GO:0098968">
    <property type="term" value="P:neurotransmitter receptor transport postsynaptic membrane to endosome"/>
    <property type="evidence" value="ECO:0007669"/>
    <property type="project" value="TreeGrafter"/>
</dbReference>
<dbReference type="InterPro" id="IPR003591">
    <property type="entry name" value="Leu-rich_rpt_typical-subtyp"/>
</dbReference>
<dbReference type="GO" id="GO:0016323">
    <property type="term" value="C:basolateral plasma membrane"/>
    <property type="evidence" value="ECO:0007669"/>
    <property type="project" value="TreeGrafter"/>
</dbReference>
<reference evidence="5" key="1">
    <citation type="submission" date="2023-06" db="EMBL/GenBank/DDBJ databases">
        <authorList>
            <person name="Delattre M."/>
        </authorList>
    </citation>
    <scope>NUCLEOTIDE SEQUENCE</scope>
    <source>
        <strain evidence="5">AF72</strain>
    </source>
</reference>
<accession>A0AA36D2Y8</accession>
<dbReference type="SMART" id="SM00364">
    <property type="entry name" value="LRR_BAC"/>
    <property type="match status" value="9"/>
</dbReference>
<dbReference type="GO" id="GO:0005912">
    <property type="term" value="C:adherens junction"/>
    <property type="evidence" value="ECO:0007669"/>
    <property type="project" value="TreeGrafter"/>
</dbReference>
<dbReference type="PROSITE" id="PS51450">
    <property type="entry name" value="LRR"/>
    <property type="match status" value="3"/>
</dbReference>
<feature type="domain" description="Disease resistance R13L4/SHOC-2-like LRR" evidence="4">
    <location>
        <begin position="216"/>
        <end position="299"/>
    </location>
</feature>
<feature type="compositionally biased region" description="Polar residues" evidence="3">
    <location>
        <begin position="550"/>
        <end position="578"/>
    </location>
</feature>
<keyword evidence="2" id="KW-0677">Repeat</keyword>
<dbReference type="GO" id="GO:0045211">
    <property type="term" value="C:postsynaptic membrane"/>
    <property type="evidence" value="ECO:0007669"/>
    <property type="project" value="TreeGrafter"/>
</dbReference>
<name>A0AA36D2Y8_9BILA</name>
<protein>
    <recommendedName>
        <fullName evidence="4">Disease resistance R13L4/SHOC-2-like LRR domain-containing protein</fullName>
    </recommendedName>
</protein>
<dbReference type="GO" id="GO:0014069">
    <property type="term" value="C:postsynaptic density"/>
    <property type="evidence" value="ECO:0007669"/>
    <property type="project" value="TreeGrafter"/>
</dbReference>
<feature type="compositionally biased region" description="Polar residues" evidence="3">
    <location>
        <begin position="612"/>
        <end position="623"/>
    </location>
</feature>
<dbReference type="Proteomes" id="UP001177023">
    <property type="component" value="Unassembled WGS sequence"/>
</dbReference>
<dbReference type="InterPro" id="IPR055414">
    <property type="entry name" value="LRR_R13L4/SHOC2-like"/>
</dbReference>
<dbReference type="EMBL" id="CATQJA010002655">
    <property type="protein sequence ID" value="CAJ0579115.1"/>
    <property type="molecule type" value="Genomic_DNA"/>
</dbReference>
<dbReference type="SMART" id="SM00369">
    <property type="entry name" value="LRR_TYP"/>
    <property type="match status" value="11"/>
</dbReference>
<dbReference type="PANTHER" id="PTHR23119:SF44">
    <property type="entry name" value="PROTEIN LAP4"/>
    <property type="match status" value="1"/>
</dbReference>
<evidence type="ECO:0000256" key="2">
    <source>
        <dbReference type="ARBA" id="ARBA00022737"/>
    </source>
</evidence>
<organism evidence="5 6">
    <name type="scientific">Mesorhabditis spiculigera</name>
    <dbReference type="NCBI Taxonomy" id="96644"/>
    <lineage>
        <taxon>Eukaryota</taxon>
        <taxon>Metazoa</taxon>
        <taxon>Ecdysozoa</taxon>
        <taxon>Nematoda</taxon>
        <taxon>Chromadorea</taxon>
        <taxon>Rhabditida</taxon>
        <taxon>Rhabditina</taxon>
        <taxon>Rhabditomorpha</taxon>
        <taxon>Rhabditoidea</taxon>
        <taxon>Rhabditidae</taxon>
        <taxon>Mesorhabditinae</taxon>
        <taxon>Mesorhabditis</taxon>
    </lineage>
</organism>
<gene>
    <name evidence="5" type="ORF">MSPICULIGERA_LOCUS17346</name>
</gene>
<dbReference type="GO" id="GO:0043113">
    <property type="term" value="P:receptor clustering"/>
    <property type="evidence" value="ECO:0007669"/>
    <property type="project" value="TreeGrafter"/>
</dbReference>
<keyword evidence="6" id="KW-1185">Reference proteome</keyword>
<dbReference type="InterPro" id="IPR050614">
    <property type="entry name" value="Synaptic_Scaffolding_LAP-MAGUK"/>
</dbReference>